<dbReference type="Proteomes" id="UP000475862">
    <property type="component" value="Unassembled WGS sequence"/>
</dbReference>
<sequence>MVFNKFPFKFIVLTFGVKIVRLFNVSISFQLKSTTFTLFQIILGSMSADHSLCTLSHSKISSANFLTIKITSYLSNSKNSNSSSGIDFCKNDKTVCKYISKPTRRSMSLVTVCSFTNFLCNSKNSLYRFCTVHVTSPTFTLISIRNSNATFTTILDVTRHFNIYSVKKFNDRRQSDFNEL</sequence>
<name>A0A6G0TZF7_APHGL</name>
<evidence type="ECO:0000313" key="1">
    <source>
        <dbReference type="EMBL" id="KAE9541832.1"/>
    </source>
</evidence>
<organism evidence="1 2">
    <name type="scientific">Aphis glycines</name>
    <name type="common">Soybean aphid</name>
    <dbReference type="NCBI Taxonomy" id="307491"/>
    <lineage>
        <taxon>Eukaryota</taxon>
        <taxon>Metazoa</taxon>
        <taxon>Ecdysozoa</taxon>
        <taxon>Arthropoda</taxon>
        <taxon>Hexapoda</taxon>
        <taxon>Insecta</taxon>
        <taxon>Pterygota</taxon>
        <taxon>Neoptera</taxon>
        <taxon>Paraneoptera</taxon>
        <taxon>Hemiptera</taxon>
        <taxon>Sternorrhyncha</taxon>
        <taxon>Aphidomorpha</taxon>
        <taxon>Aphidoidea</taxon>
        <taxon>Aphididae</taxon>
        <taxon>Aphidini</taxon>
        <taxon>Aphis</taxon>
        <taxon>Aphis</taxon>
    </lineage>
</organism>
<comment type="caution">
    <text evidence="1">The sequence shown here is derived from an EMBL/GenBank/DDBJ whole genome shotgun (WGS) entry which is preliminary data.</text>
</comment>
<accession>A0A6G0TZF7</accession>
<dbReference type="EMBL" id="VYZN01000012">
    <property type="protein sequence ID" value="KAE9541832.1"/>
    <property type="molecule type" value="Genomic_DNA"/>
</dbReference>
<protein>
    <submittedName>
        <fullName evidence="1">Uncharacterized protein</fullName>
    </submittedName>
</protein>
<dbReference type="AlphaFoldDB" id="A0A6G0TZF7"/>
<proteinExistence type="predicted"/>
<reference evidence="1 2" key="1">
    <citation type="submission" date="2019-08" db="EMBL/GenBank/DDBJ databases">
        <title>The genome of the soybean aphid Biotype 1, its phylome, world population structure and adaptation to the North American continent.</title>
        <authorList>
            <person name="Giordano R."/>
            <person name="Donthu R.K."/>
            <person name="Hernandez A.G."/>
            <person name="Wright C.L."/>
            <person name="Zimin A.V."/>
        </authorList>
    </citation>
    <scope>NUCLEOTIDE SEQUENCE [LARGE SCALE GENOMIC DNA]</scope>
    <source>
        <tissue evidence="1">Whole aphids</tissue>
    </source>
</reference>
<gene>
    <name evidence="1" type="ORF">AGLY_003823</name>
</gene>
<evidence type="ECO:0000313" key="2">
    <source>
        <dbReference type="Proteomes" id="UP000475862"/>
    </source>
</evidence>
<keyword evidence="2" id="KW-1185">Reference proteome</keyword>